<dbReference type="Pfam" id="PF03544">
    <property type="entry name" value="TonB_C"/>
    <property type="match status" value="1"/>
</dbReference>
<feature type="compositionally biased region" description="Low complexity" evidence="5">
    <location>
        <begin position="168"/>
        <end position="182"/>
    </location>
</feature>
<evidence type="ECO:0000313" key="7">
    <source>
        <dbReference type="EMBL" id="SFN82436.1"/>
    </source>
</evidence>
<evidence type="ECO:0000256" key="5">
    <source>
        <dbReference type="SAM" id="MobiDB-lite"/>
    </source>
</evidence>
<evidence type="ECO:0000259" key="6">
    <source>
        <dbReference type="Pfam" id="PF03544"/>
    </source>
</evidence>
<dbReference type="Gene3D" id="3.30.1150.10">
    <property type="match status" value="1"/>
</dbReference>
<keyword evidence="4" id="KW-0472">Membrane</keyword>
<dbReference type="AlphaFoldDB" id="A0A1I5C6I3"/>
<dbReference type="EMBL" id="FOVP01000009">
    <property type="protein sequence ID" value="SFN82436.1"/>
    <property type="molecule type" value="Genomic_DNA"/>
</dbReference>
<organism evidence="7 8">
    <name type="scientific">Roseovarius lutimaris</name>
    <dbReference type="NCBI Taxonomy" id="1005928"/>
    <lineage>
        <taxon>Bacteria</taxon>
        <taxon>Pseudomonadati</taxon>
        <taxon>Pseudomonadota</taxon>
        <taxon>Alphaproteobacteria</taxon>
        <taxon>Rhodobacterales</taxon>
        <taxon>Roseobacteraceae</taxon>
        <taxon>Roseovarius</taxon>
    </lineage>
</organism>
<dbReference type="STRING" id="1005928.SAMN04487859_109139"/>
<feature type="compositionally biased region" description="Low complexity" evidence="5">
    <location>
        <begin position="283"/>
        <end position="300"/>
    </location>
</feature>
<name>A0A1I5C6I3_9RHOB</name>
<dbReference type="GO" id="GO:0016020">
    <property type="term" value="C:membrane"/>
    <property type="evidence" value="ECO:0007669"/>
    <property type="project" value="UniProtKB-SubCell"/>
</dbReference>
<feature type="compositionally biased region" description="Low complexity" evidence="5">
    <location>
        <begin position="196"/>
        <end position="207"/>
    </location>
</feature>
<feature type="compositionally biased region" description="Polar residues" evidence="5">
    <location>
        <begin position="27"/>
        <end position="38"/>
    </location>
</feature>
<dbReference type="NCBIfam" id="TIGR01352">
    <property type="entry name" value="tonB_Cterm"/>
    <property type="match status" value="1"/>
</dbReference>
<evidence type="ECO:0000256" key="1">
    <source>
        <dbReference type="ARBA" id="ARBA00004167"/>
    </source>
</evidence>
<feature type="compositionally biased region" description="Low complexity" evidence="5">
    <location>
        <begin position="57"/>
        <end position="68"/>
    </location>
</feature>
<keyword evidence="3" id="KW-1133">Transmembrane helix</keyword>
<evidence type="ECO:0000256" key="3">
    <source>
        <dbReference type="ARBA" id="ARBA00022989"/>
    </source>
</evidence>
<keyword evidence="8" id="KW-1185">Reference proteome</keyword>
<evidence type="ECO:0000256" key="2">
    <source>
        <dbReference type="ARBA" id="ARBA00022692"/>
    </source>
</evidence>
<feature type="compositionally biased region" description="Acidic residues" evidence="5">
    <location>
        <begin position="105"/>
        <end position="119"/>
    </location>
</feature>
<sequence length="391" mass="40334">MTRGSVFAAVAAILLSLLLHALGLSFTSSENRPSSNEDTASDLADAGGTFEDFAGTPAEPAAPEEASAPDPPSVTSPEQVIEETSTSQALVASDNPQNVISPDTGEVEVLEPDTAEPSESDVPAPETAERSGGEDDDLADLAISQPVEPETEPDAAEGAPDATDAQASEVAPVSVTETVSPVVPAPAPSPSPAILPEPQVQEPVQPEITVTSAPDDPEILSAEEETDLTRSAVTTSLRPPKERPSVAAGQPNGTQPRSTRTRRSNGAIESPLTAYKRTGVDPFASRSGGSRSGTTGFSGARNPGNSSTTNYVGRVLVQLNRAPVVYPSAHGTAQVSFEINPDGTVAWVNILNSTGSGDIGRAASAQVRSAAPFPRPPDGTSQRLAFLYRNR</sequence>
<dbReference type="GO" id="GO:0055085">
    <property type="term" value="P:transmembrane transport"/>
    <property type="evidence" value="ECO:0007669"/>
    <property type="project" value="InterPro"/>
</dbReference>
<reference evidence="8" key="1">
    <citation type="submission" date="2016-10" db="EMBL/GenBank/DDBJ databases">
        <authorList>
            <person name="Varghese N."/>
            <person name="Submissions S."/>
        </authorList>
    </citation>
    <scope>NUCLEOTIDE SEQUENCE [LARGE SCALE GENOMIC DNA]</scope>
    <source>
        <strain evidence="8">DSM 28463</strain>
    </source>
</reference>
<feature type="domain" description="TonB C-terminal" evidence="6">
    <location>
        <begin position="330"/>
        <end position="383"/>
    </location>
</feature>
<protein>
    <submittedName>
        <fullName evidence="7">Outer membrane transport energization protein TonB</fullName>
    </submittedName>
</protein>
<feature type="compositionally biased region" description="Polar residues" evidence="5">
    <location>
        <begin position="75"/>
        <end position="101"/>
    </location>
</feature>
<evidence type="ECO:0000256" key="4">
    <source>
        <dbReference type="ARBA" id="ARBA00023136"/>
    </source>
</evidence>
<feature type="region of interest" description="Disordered" evidence="5">
    <location>
        <begin position="27"/>
        <end position="308"/>
    </location>
</feature>
<dbReference type="RefSeq" id="WP_092837746.1">
    <property type="nucleotide sequence ID" value="NZ_FOVP01000009.1"/>
</dbReference>
<dbReference type="InterPro" id="IPR006260">
    <property type="entry name" value="TonB/TolA_C"/>
</dbReference>
<comment type="subcellular location">
    <subcellularLocation>
        <location evidence="1">Membrane</location>
        <topology evidence="1">Single-pass membrane protein</topology>
    </subcellularLocation>
</comment>
<dbReference type="OrthoDB" id="7930032at2"/>
<dbReference type="SUPFAM" id="SSF74653">
    <property type="entry name" value="TolA/TonB C-terminal domain"/>
    <property type="match status" value="1"/>
</dbReference>
<feature type="compositionally biased region" description="Acidic residues" evidence="5">
    <location>
        <begin position="215"/>
        <end position="226"/>
    </location>
</feature>
<accession>A0A1I5C6I3</accession>
<gene>
    <name evidence="7" type="ORF">SAMN04487859_109139</name>
</gene>
<feature type="compositionally biased region" description="Pro residues" evidence="5">
    <location>
        <begin position="183"/>
        <end position="195"/>
    </location>
</feature>
<dbReference type="Proteomes" id="UP000198599">
    <property type="component" value="Unassembled WGS sequence"/>
</dbReference>
<evidence type="ECO:0000313" key="8">
    <source>
        <dbReference type="Proteomes" id="UP000198599"/>
    </source>
</evidence>
<keyword evidence="2" id="KW-0812">Transmembrane</keyword>
<dbReference type="InterPro" id="IPR037682">
    <property type="entry name" value="TonB_C"/>
</dbReference>
<proteinExistence type="predicted"/>